<organism evidence="2 3">
    <name type="scientific">Candidatus Accumulibacter aalborgensis</name>
    <dbReference type="NCBI Taxonomy" id="1860102"/>
    <lineage>
        <taxon>Bacteria</taxon>
        <taxon>Pseudomonadati</taxon>
        <taxon>Pseudomonadota</taxon>
        <taxon>Betaproteobacteria</taxon>
        <taxon>Candidatus Accumulibacter</taxon>
    </lineage>
</organism>
<dbReference type="STRING" id="1860102.ACCAA_790039"/>
<evidence type="ECO:0000313" key="2">
    <source>
        <dbReference type="EMBL" id="SBT09869.1"/>
    </source>
</evidence>
<feature type="domain" description="DUF4399" evidence="1">
    <location>
        <begin position="77"/>
        <end position="165"/>
    </location>
</feature>
<reference evidence="2 3" key="1">
    <citation type="submission" date="2016-06" db="EMBL/GenBank/DDBJ databases">
        <authorList>
            <person name="Kjaerup R.B."/>
            <person name="Dalgaard T.S."/>
            <person name="Juul-Madsen H.R."/>
        </authorList>
    </citation>
    <scope>NUCLEOTIDE SEQUENCE [LARGE SCALE GENOMIC DNA]</scope>
    <source>
        <strain evidence="2">3</strain>
    </source>
</reference>
<protein>
    <recommendedName>
        <fullName evidence="1">DUF4399 domain-containing protein</fullName>
    </recommendedName>
</protein>
<dbReference type="RefSeq" id="WP_186409065.1">
    <property type="nucleotide sequence ID" value="NZ_FLQX01000159.1"/>
</dbReference>
<dbReference type="Proteomes" id="UP000199169">
    <property type="component" value="Unassembled WGS sequence"/>
</dbReference>
<dbReference type="InterPro" id="IPR025512">
    <property type="entry name" value="DUF4399"/>
</dbReference>
<feature type="domain" description="DUF4399" evidence="1">
    <location>
        <begin position="221"/>
        <end position="288"/>
    </location>
</feature>
<keyword evidence="3" id="KW-1185">Reference proteome</keyword>
<sequence length="315" mass="34476">MNWPIFLRGWIFRCISLCLIGVSLGVGAKPLPEDPLQRRCWLKYTVERTSLSLVPDSTPVTFSNLANGYTVRSPLWVEFGIRGMGVMPAGNQKDNTGHHHLLIDTPLPAAVADPLPFSDTHRHFGKGQTGTVLDLSPGEHTLRLLFADHQHRPYFVFSPEIKITVAGKRDQAPAPQIDADRFDNTCSKWYQDEITTPPGTGKAVYVKNIRSGEPVGTPLLVKLGVIGFGVAPAGSPVKDAGYFVLNVSKNKVPVSTVALKDGETETVVDLPLGDYELEVVFMAVDGKRLLKDELAISVVRKQRETVGNSRSKAPK</sequence>
<gene>
    <name evidence="2" type="ORF">ACCAA_790039</name>
</gene>
<dbReference type="Pfam" id="PF14347">
    <property type="entry name" value="DUF4399"/>
    <property type="match status" value="2"/>
</dbReference>
<proteinExistence type="predicted"/>
<dbReference type="EMBL" id="FLQX01000159">
    <property type="protein sequence ID" value="SBT09869.1"/>
    <property type="molecule type" value="Genomic_DNA"/>
</dbReference>
<accession>A0A1A8XY26</accession>
<evidence type="ECO:0000313" key="3">
    <source>
        <dbReference type="Proteomes" id="UP000199169"/>
    </source>
</evidence>
<dbReference type="AlphaFoldDB" id="A0A1A8XY26"/>
<evidence type="ECO:0000259" key="1">
    <source>
        <dbReference type="Pfam" id="PF14347"/>
    </source>
</evidence>
<name>A0A1A8XY26_9PROT</name>